<reference evidence="4" key="1">
    <citation type="journal article" date="2019" name="Int. J. Syst. Evol. Microbiol.">
        <title>The Global Catalogue of Microorganisms (GCM) 10K type strain sequencing project: providing services to taxonomists for standard genome sequencing and annotation.</title>
        <authorList>
            <consortium name="The Broad Institute Genomics Platform"/>
            <consortium name="The Broad Institute Genome Sequencing Center for Infectious Disease"/>
            <person name="Wu L."/>
            <person name="Ma J."/>
        </authorList>
    </citation>
    <scope>NUCLEOTIDE SEQUENCE [LARGE SCALE GENOMIC DNA]</scope>
    <source>
        <strain evidence="4">JCM 16898</strain>
    </source>
</reference>
<keyword evidence="4" id="KW-1185">Reference proteome</keyword>
<dbReference type="InterPro" id="IPR050966">
    <property type="entry name" value="Glutamyl_endopeptidase"/>
</dbReference>
<protein>
    <recommendedName>
        <fullName evidence="5">Trypsin</fullName>
    </recommendedName>
</protein>
<dbReference type="Gene3D" id="2.40.10.10">
    <property type="entry name" value="Trypsin-like serine proteases"/>
    <property type="match status" value="2"/>
</dbReference>
<sequence length="411" mass="42813">MTRGGAGSADAVPEVSTAPDTAAASTIPSSLFIRFLPVRRSSQYRNARRAAPPEKVGSSSHADRSLTLAAYRAGMTWTRILPGLAAVAAGIAFTPAADAATGPLVQPLATSAADQQAVFDYWTPARIAALTQPSSDNPPKSAADGAPWTTANAVTKTVGRLFYTDHGEDASCTATVVDSANHSTIVTAGHCVNDTDLIGEHNAWNAHLMFVPGYHDGQAPYGKFAARYGVADATWLENDQQNGAKFDTYDQAFAVLGKNTEGKTVQDAVGSAQKIGFDLPGDAEVTQFGYPRAASDPAREGLPEYIGERLAYCTGQARHWTGTPDTPDSPDQWGTACVMGGGSSGGPRLRDFDAGTGLGTVVGDNTHAGFFAADGTPCDSGKTDGCTRFLAGPQFSRAVTEPLYAAAEKQS</sequence>
<name>A0ABP6W0D4_9PSEU</name>
<dbReference type="EMBL" id="BAAAZN010000005">
    <property type="protein sequence ID" value="GAA3542203.1"/>
    <property type="molecule type" value="Genomic_DNA"/>
</dbReference>
<comment type="caution">
    <text evidence="3">The sequence shown here is derived from an EMBL/GenBank/DDBJ whole genome shotgun (WGS) entry which is preliminary data.</text>
</comment>
<dbReference type="InterPro" id="IPR009003">
    <property type="entry name" value="Peptidase_S1_PA"/>
</dbReference>
<dbReference type="PANTHER" id="PTHR15462:SF19">
    <property type="entry name" value="PEPTIDASE S1 DOMAIN-CONTAINING PROTEIN"/>
    <property type="match status" value="1"/>
</dbReference>
<keyword evidence="1" id="KW-0732">Signal</keyword>
<evidence type="ECO:0000256" key="2">
    <source>
        <dbReference type="SAM" id="MobiDB-lite"/>
    </source>
</evidence>
<evidence type="ECO:0000256" key="1">
    <source>
        <dbReference type="ARBA" id="ARBA00022729"/>
    </source>
</evidence>
<proteinExistence type="predicted"/>
<feature type="region of interest" description="Disordered" evidence="2">
    <location>
        <begin position="1"/>
        <end position="20"/>
    </location>
</feature>
<evidence type="ECO:0008006" key="5">
    <source>
        <dbReference type="Google" id="ProtNLM"/>
    </source>
</evidence>
<dbReference type="PROSITE" id="PS00134">
    <property type="entry name" value="TRYPSIN_HIS"/>
    <property type="match status" value="1"/>
</dbReference>
<gene>
    <name evidence="3" type="ORF">GCM10022222_27330</name>
</gene>
<accession>A0ABP6W0D4</accession>
<dbReference type="PANTHER" id="PTHR15462">
    <property type="entry name" value="SERINE PROTEASE"/>
    <property type="match status" value="1"/>
</dbReference>
<dbReference type="Proteomes" id="UP001500689">
    <property type="component" value="Unassembled WGS sequence"/>
</dbReference>
<evidence type="ECO:0000313" key="4">
    <source>
        <dbReference type="Proteomes" id="UP001500689"/>
    </source>
</evidence>
<evidence type="ECO:0000313" key="3">
    <source>
        <dbReference type="EMBL" id="GAA3542203.1"/>
    </source>
</evidence>
<dbReference type="InterPro" id="IPR018114">
    <property type="entry name" value="TRYPSIN_HIS"/>
</dbReference>
<dbReference type="SUPFAM" id="SSF50494">
    <property type="entry name" value="Trypsin-like serine proteases"/>
    <property type="match status" value="1"/>
</dbReference>
<organism evidence="3 4">
    <name type="scientific">Amycolatopsis ultiminotia</name>
    <dbReference type="NCBI Taxonomy" id="543629"/>
    <lineage>
        <taxon>Bacteria</taxon>
        <taxon>Bacillati</taxon>
        <taxon>Actinomycetota</taxon>
        <taxon>Actinomycetes</taxon>
        <taxon>Pseudonocardiales</taxon>
        <taxon>Pseudonocardiaceae</taxon>
        <taxon>Amycolatopsis</taxon>
    </lineage>
</organism>
<dbReference type="InterPro" id="IPR043504">
    <property type="entry name" value="Peptidase_S1_PA_chymotrypsin"/>
</dbReference>